<feature type="transmembrane region" description="Helical" evidence="14">
    <location>
        <begin position="20"/>
        <end position="40"/>
    </location>
</feature>
<evidence type="ECO:0000256" key="5">
    <source>
        <dbReference type="ARBA" id="ARBA00022516"/>
    </source>
</evidence>
<keyword evidence="8 13" id="KW-0547">Nucleotide-binding</keyword>
<dbReference type="EC" id="2.7.1.130" evidence="3 13"/>
<keyword evidence="5 13" id="KW-0444">Lipid biosynthesis</keyword>
<evidence type="ECO:0000256" key="1">
    <source>
        <dbReference type="ARBA" id="ARBA00002274"/>
    </source>
</evidence>
<keyword evidence="9 13" id="KW-0418">Kinase</keyword>
<reference evidence="15" key="1">
    <citation type="submission" date="2020-02" db="EMBL/GenBank/DDBJ databases">
        <authorList>
            <person name="Chen W.-M."/>
        </authorList>
    </citation>
    <scope>NUCLEOTIDE SEQUENCE</scope>
    <source>
        <strain evidence="15">NBD-18</strain>
    </source>
</reference>
<evidence type="ECO:0000256" key="6">
    <source>
        <dbReference type="ARBA" id="ARBA00022556"/>
    </source>
</evidence>
<comment type="similarity">
    <text evidence="13">Belongs to the LpxK family.</text>
</comment>
<proteinExistence type="inferred from homology"/>
<organism evidence="15">
    <name type="scientific">Sheuella amnicola</name>
    <dbReference type="NCBI Taxonomy" id="2707330"/>
    <lineage>
        <taxon>Bacteria</taxon>
        <taxon>Pseudomonadati</taxon>
        <taxon>Pseudomonadota</taxon>
        <taxon>Betaproteobacteria</taxon>
        <taxon>Burkholderiales</taxon>
        <taxon>Alcaligenaceae</taxon>
        <taxon>Sheuella</taxon>
    </lineage>
</organism>
<evidence type="ECO:0000313" key="15">
    <source>
        <dbReference type="EMBL" id="NDY81707.1"/>
    </source>
</evidence>
<dbReference type="PANTHER" id="PTHR42724">
    <property type="entry name" value="TETRAACYLDISACCHARIDE 4'-KINASE"/>
    <property type="match status" value="1"/>
</dbReference>
<name>A0A6B2QYA4_9BURK</name>
<keyword evidence="11 13" id="KW-0443">Lipid metabolism</keyword>
<comment type="caution">
    <text evidence="15">The sequence shown here is derived from an EMBL/GenBank/DDBJ whole genome shotgun (WGS) entry which is preliminary data.</text>
</comment>
<dbReference type="InterPro" id="IPR003758">
    <property type="entry name" value="LpxK"/>
</dbReference>
<keyword evidence="6 13" id="KW-0441">Lipid A biosynthesis</keyword>
<dbReference type="AlphaFoldDB" id="A0A6B2QYA4"/>
<keyword evidence="14" id="KW-1133">Transmembrane helix</keyword>
<dbReference type="InterPro" id="IPR027417">
    <property type="entry name" value="P-loop_NTPase"/>
</dbReference>
<evidence type="ECO:0000256" key="4">
    <source>
        <dbReference type="ARBA" id="ARBA00016436"/>
    </source>
</evidence>
<evidence type="ECO:0000256" key="8">
    <source>
        <dbReference type="ARBA" id="ARBA00022741"/>
    </source>
</evidence>
<keyword evidence="10 13" id="KW-0067">ATP-binding</keyword>
<gene>
    <name evidence="13" type="primary">lpxK</name>
    <name evidence="15" type="ORF">G3I67_00545</name>
</gene>
<evidence type="ECO:0000256" key="11">
    <source>
        <dbReference type="ARBA" id="ARBA00023098"/>
    </source>
</evidence>
<evidence type="ECO:0000256" key="10">
    <source>
        <dbReference type="ARBA" id="ARBA00022840"/>
    </source>
</evidence>
<dbReference type="PANTHER" id="PTHR42724:SF1">
    <property type="entry name" value="TETRAACYLDISACCHARIDE 4'-KINASE, MITOCHONDRIAL-RELATED"/>
    <property type="match status" value="1"/>
</dbReference>
<keyword evidence="14" id="KW-0812">Transmembrane</keyword>
<evidence type="ECO:0000256" key="13">
    <source>
        <dbReference type="HAMAP-Rule" id="MF_00409"/>
    </source>
</evidence>
<comment type="function">
    <text evidence="1 13">Transfers the gamma-phosphate of ATP to the 4'-position of a tetraacyldisaccharide 1-phosphate intermediate (termed DS-1-P) to form tetraacyldisaccharide 1,4'-bis-phosphate (lipid IVA).</text>
</comment>
<feature type="binding site" evidence="13">
    <location>
        <begin position="66"/>
        <end position="73"/>
    </location>
    <ligand>
        <name>ATP</name>
        <dbReference type="ChEBI" id="CHEBI:30616"/>
    </ligand>
</feature>
<dbReference type="SUPFAM" id="SSF52540">
    <property type="entry name" value="P-loop containing nucleoside triphosphate hydrolases"/>
    <property type="match status" value="1"/>
</dbReference>
<dbReference type="RefSeq" id="WP_163651044.1">
    <property type="nucleotide sequence ID" value="NZ_JAAGRN010000001.1"/>
</dbReference>
<keyword evidence="7 13" id="KW-0808">Transferase</keyword>
<evidence type="ECO:0000256" key="12">
    <source>
        <dbReference type="ARBA" id="ARBA00029757"/>
    </source>
</evidence>
<evidence type="ECO:0000256" key="14">
    <source>
        <dbReference type="SAM" id="Phobius"/>
    </source>
</evidence>
<comment type="pathway">
    <text evidence="2 13">Glycolipid biosynthesis; lipid IV(A) biosynthesis; lipid IV(A) from (3R)-3-hydroxytetradecanoyl-[acyl-carrier-protein] and UDP-N-acetyl-alpha-D-glucosamine: step 6/6.</text>
</comment>
<keyword evidence="14" id="KW-0472">Membrane</keyword>
<evidence type="ECO:0000256" key="3">
    <source>
        <dbReference type="ARBA" id="ARBA00012071"/>
    </source>
</evidence>
<dbReference type="GO" id="GO:0005886">
    <property type="term" value="C:plasma membrane"/>
    <property type="evidence" value="ECO:0007669"/>
    <property type="project" value="TreeGrafter"/>
</dbReference>
<dbReference type="GO" id="GO:0005524">
    <property type="term" value="F:ATP binding"/>
    <property type="evidence" value="ECO:0007669"/>
    <property type="project" value="UniProtKB-UniRule"/>
</dbReference>
<dbReference type="GO" id="GO:0009245">
    <property type="term" value="P:lipid A biosynthetic process"/>
    <property type="evidence" value="ECO:0007669"/>
    <property type="project" value="UniProtKB-UniRule"/>
</dbReference>
<dbReference type="HAMAP" id="MF_00409">
    <property type="entry name" value="LpxK"/>
    <property type="match status" value="1"/>
</dbReference>
<comment type="catalytic activity">
    <reaction evidence="13">
        <text>a lipid A disaccharide + ATP = a lipid IVA + ADP + H(+)</text>
        <dbReference type="Rhea" id="RHEA:67840"/>
        <dbReference type="ChEBI" id="CHEBI:15378"/>
        <dbReference type="ChEBI" id="CHEBI:30616"/>
        <dbReference type="ChEBI" id="CHEBI:176343"/>
        <dbReference type="ChEBI" id="CHEBI:176425"/>
        <dbReference type="ChEBI" id="CHEBI:456216"/>
        <dbReference type="EC" id="2.7.1.130"/>
    </reaction>
</comment>
<evidence type="ECO:0000256" key="7">
    <source>
        <dbReference type="ARBA" id="ARBA00022679"/>
    </source>
</evidence>
<accession>A0A6B2QYA4</accession>
<dbReference type="EMBL" id="JAAGRN010000001">
    <property type="protein sequence ID" value="NDY81707.1"/>
    <property type="molecule type" value="Genomic_DNA"/>
</dbReference>
<protein>
    <recommendedName>
        <fullName evidence="4 13">Tetraacyldisaccharide 4'-kinase</fullName>
        <ecNumber evidence="3 13">2.7.1.130</ecNumber>
    </recommendedName>
    <alternativeName>
        <fullName evidence="12 13">Lipid A 4'-kinase</fullName>
    </alternativeName>
</protein>
<evidence type="ECO:0000256" key="9">
    <source>
        <dbReference type="ARBA" id="ARBA00022777"/>
    </source>
</evidence>
<dbReference type="NCBIfam" id="TIGR00682">
    <property type="entry name" value="lpxK"/>
    <property type="match status" value="1"/>
</dbReference>
<sequence length="351" mass="39110">MLANARTRLTIWLDRQWQHRGWFSLSMTPFSLIVLVILAIRRHIYRLFPSRIYRAPVPVIVIGNIYVGGTGKTPAVMAVVQALQNLNRCPGVISRGYGIRIGKTPKIGNGQLDPAQFGDEPAMIAKETGVPVSVHPSRQLAIQTLLNRYPQVDVIVSDDGLQHIALARDIEIIVQDARGLANGWVMPAGPLRESASRIDKVDTIITQADHPVESKENWGIKQITMQLELRRFRHLQTGNTLSPADFISHVKNLSLGAAAGIGSPEKFFASLKKSGLHLTETLPLPDHHVLTPTTFNRLSTRVVVITSKDAIKCENIADDRLWVAEVEPKLSDKAFGDWLHQKLENFTHHNR</sequence>
<dbReference type="UniPathway" id="UPA00359">
    <property type="reaction ID" value="UER00482"/>
</dbReference>
<dbReference type="Pfam" id="PF02606">
    <property type="entry name" value="LpxK"/>
    <property type="match status" value="1"/>
</dbReference>
<evidence type="ECO:0000256" key="2">
    <source>
        <dbReference type="ARBA" id="ARBA00004870"/>
    </source>
</evidence>
<dbReference type="GO" id="GO:0009029">
    <property type="term" value="F:lipid-A 4'-kinase activity"/>
    <property type="evidence" value="ECO:0007669"/>
    <property type="project" value="UniProtKB-UniRule"/>
</dbReference>
<dbReference type="GO" id="GO:0009244">
    <property type="term" value="P:lipopolysaccharide core region biosynthetic process"/>
    <property type="evidence" value="ECO:0007669"/>
    <property type="project" value="TreeGrafter"/>
</dbReference>